<name>A0A9X0U2E5_9BACT</name>
<dbReference type="Proteomes" id="UP000535182">
    <property type="component" value="Unassembled WGS sequence"/>
</dbReference>
<organism evidence="2 3">
    <name type="scientific">Tunturiibacter gelidiferens</name>
    <dbReference type="NCBI Taxonomy" id="3069689"/>
    <lineage>
        <taxon>Bacteria</taxon>
        <taxon>Pseudomonadati</taxon>
        <taxon>Acidobacteriota</taxon>
        <taxon>Terriglobia</taxon>
        <taxon>Terriglobales</taxon>
        <taxon>Acidobacteriaceae</taxon>
        <taxon>Tunturiibacter</taxon>
    </lineage>
</organism>
<evidence type="ECO:0000256" key="1">
    <source>
        <dbReference type="ARBA" id="ARBA00006479"/>
    </source>
</evidence>
<keyword evidence="3" id="KW-1185">Reference proteome</keyword>
<sequence>MRNLTAAIATMNEDFTTAKKSMQTELAVLRHIHATPKISRVELADLSGLSTAAITGIVNSLISLQLLEEDRGPVKGAGRKRVGLTMKSDLAYVAGIDLGTINLRICITDINGEVLASKEVPSEMSKGREDVLSRLFALVREVLSSANLDVGLLRGIGIGFSGVIDVERGMVLSYPRPGQIEQWKNMPLRARMEQEFGLPVLLEDSVRAVAVMERFLGAGRDFSNFVYVDVGAGIGAAIFIGGCLYRGHGGSAGEFGHITVDEDGPLCCCGSRGCLEAVASGTTMIESIKVAIRRGVSSKITETTGYNFDEITIELIAAAARENDSLSYRILSEAASHIGAAAADLVNLLNPAALVFGGAAFRAAPGLLVDRIQSTIRQRAMEKSVNDVQIKVSTLDGNAGALGAARLIAMRLVEGIYFNVAGLNRPRRSPMRIYRNVG</sequence>
<dbReference type="PROSITE" id="PS01125">
    <property type="entry name" value="ROK"/>
    <property type="match status" value="1"/>
</dbReference>
<dbReference type="RefSeq" id="WP_183973755.1">
    <property type="nucleotide sequence ID" value="NZ_JACHEB010000002.1"/>
</dbReference>
<dbReference type="InterPro" id="IPR049874">
    <property type="entry name" value="ROK_cs"/>
</dbReference>
<evidence type="ECO:0000313" key="3">
    <source>
        <dbReference type="Proteomes" id="UP000535182"/>
    </source>
</evidence>
<reference evidence="2 3" key="1">
    <citation type="submission" date="2020-08" db="EMBL/GenBank/DDBJ databases">
        <title>Genomic Encyclopedia of Type Strains, Phase IV (KMG-V): Genome sequencing to study the core and pangenomes of soil and plant-associated prokaryotes.</title>
        <authorList>
            <person name="Whitman W."/>
        </authorList>
    </citation>
    <scope>NUCLEOTIDE SEQUENCE [LARGE SCALE GENOMIC DNA]</scope>
    <source>
        <strain evidence="2 3">X5P2</strain>
    </source>
</reference>
<dbReference type="SUPFAM" id="SSF46785">
    <property type="entry name" value="Winged helix' DNA-binding domain"/>
    <property type="match status" value="1"/>
</dbReference>
<dbReference type="InterPro" id="IPR036390">
    <property type="entry name" value="WH_DNA-bd_sf"/>
</dbReference>
<gene>
    <name evidence="2" type="ORF">HDF14_000808</name>
</gene>
<evidence type="ECO:0000313" key="2">
    <source>
        <dbReference type="EMBL" id="MBB5327203.1"/>
    </source>
</evidence>
<dbReference type="EMBL" id="JACHEB010000002">
    <property type="protein sequence ID" value="MBB5327203.1"/>
    <property type="molecule type" value="Genomic_DNA"/>
</dbReference>
<dbReference type="PANTHER" id="PTHR18964">
    <property type="entry name" value="ROK (REPRESSOR, ORF, KINASE) FAMILY"/>
    <property type="match status" value="1"/>
</dbReference>
<dbReference type="Pfam" id="PF00480">
    <property type="entry name" value="ROK"/>
    <property type="match status" value="1"/>
</dbReference>
<proteinExistence type="inferred from homology"/>
<dbReference type="SUPFAM" id="SSF53067">
    <property type="entry name" value="Actin-like ATPase domain"/>
    <property type="match status" value="1"/>
</dbReference>
<dbReference type="InterPro" id="IPR043129">
    <property type="entry name" value="ATPase_NBD"/>
</dbReference>
<protein>
    <submittedName>
        <fullName evidence="2">Glucokinase-like ROK family protein</fullName>
    </submittedName>
</protein>
<dbReference type="Gene3D" id="1.10.10.10">
    <property type="entry name" value="Winged helix-like DNA-binding domain superfamily/Winged helix DNA-binding domain"/>
    <property type="match status" value="1"/>
</dbReference>
<dbReference type="PANTHER" id="PTHR18964:SF149">
    <property type="entry name" value="BIFUNCTIONAL UDP-N-ACETYLGLUCOSAMINE 2-EPIMERASE_N-ACETYLMANNOSAMINE KINASE"/>
    <property type="match status" value="1"/>
</dbReference>
<comment type="caution">
    <text evidence="2">The sequence shown here is derived from an EMBL/GenBank/DDBJ whole genome shotgun (WGS) entry which is preliminary data.</text>
</comment>
<dbReference type="Gene3D" id="3.30.420.40">
    <property type="match status" value="2"/>
</dbReference>
<comment type="similarity">
    <text evidence="1">Belongs to the ROK (NagC/XylR) family.</text>
</comment>
<accession>A0A9X0U2E5</accession>
<dbReference type="AlphaFoldDB" id="A0A9X0U2E5"/>
<dbReference type="InterPro" id="IPR000600">
    <property type="entry name" value="ROK"/>
</dbReference>
<dbReference type="InterPro" id="IPR036388">
    <property type="entry name" value="WH-like_DNA-bd_sf"/>
</dbReference>